<keyword evidence="2" id="KW-1185">Reference proteome</keyword>
<organism evidence="1 2">
    <name type="scientific">Desulfobaculum xiamenense</name>
    <dbReference type="NCBI Taxonomy" id="995050"/>
    <lineage>
        <taxon>Bacteria</taxon>
        <taxon>Pseudomonadati</taxon>
        <taxon>Thermodesulfobacteriota</taxon>
        <taxon>Desulfovibrionia</taxon>
        <taxon>Desulfovibrionales</taxon>
        <taxon>Desulfovibrionaceae</taxon>
        <taxon>Desulfobaculum</taxon>
    </lineage>
</organism>
<accession>A0A846QJR8</accession>
<gene>
    <name evidence="1" type="ORF">GGQ74_002830</name>
</gene>
<name>A0A846QJR8_9BACT</name>
<proteinExistence type="predicted"/>
<dbReference type="SUPFAM" id="SSF53756">
    <property type="entry name" value="UDP-Glycosyltransferase/glycogen phosphorylase"/>
    <property type="match status" value="1"/>
</dbReference>
<evidence type="ECO:0000313" key="1">
    <source>
        <dbReference type="EMBL" id="NJB69136.1"/>
    </source>
</evidence>
<dbReference type="AlphaFoldDB" id="A0A846QJR8"/>
<protein>
    <recommendedName>
        <fullName evidence="3">Glycosyl transferases group 1</fullName>
    </recommendedName>
</protein>
<comment type="caution">
    <text evidence="1">The sequence shown here is derived from an EMBL/GenBank/DDBJ whole genome shotgun (WGS) entry which is preliminary data.</text>
</comment>
<evidence type="ECO:0000313" key="2">
    <source>
        <dbReference type="Proteomes" id="UP000580856"/>
    </source>
</evidence>
<sequence>MSVNFVLPRKYRERNWPELIADQPRPEVVLASPHRVVTGVDAWIVQTWALLATVDVPFSVSLVERGIPGQCSVFHYDHARPAHGVHETQAVVVRVDRPPVPLADFVIEQNPCVPQSEKTQFLPSWPQPGLIPRDGSRGCSCVRLAYVGSEEYVPSYMKTSRFIDELRKLGVEFCFMHKGNWVDYSQVDALVAVRDVPRSVLARKPYAKLVNAWLAGIPIILGDEPAYRALRRSGLDYLEASSEAEVLVAVARLVSDSRFYSAMQDNALTRIAEFSIGRITDMWCDVLEAATSSVRSFPVLERASRRIRYQAGCLFARGWKIANGWNE</sequence>
<dbReference type="Proteomes" id="UP000580856">
    <property type="component" value="Unassembled WGS sequence"/>
</dbReference>
<dbReference type="EMBL" id="JAATJA010000003">
    <property type="protein sequence ID" value="NJB69136.1"/>
    <property type="molecule type" value="Genomic_DNA"/>
</dbReference>
<dbReference type="RefSeq" id="WP_167942218.1">
    <property type="nucleotide sequence ID" value="NZ_JAATJA010000003.1"/>
</dbReference>
<reference evidence="1 2" key="1">
    <citation type="submission" date="2020-03" db="EMBL/GenBank/DDBJ databases">
        <title>Genomic Encyclopedia of Type Strains, Phase IV (KMG-IV): sequencing the most valuable type-strain genomes for metagenomic binning, comparative biology and taxonomic classification.</title>
        <authorList>
            <person name="Goeker M."/>
        </authorList>
    </citation>
    <scope>NUCLEOTIDE SEQUENCE [LARGE SCALE GENOMIC DNA]</scope>
    <source>
        <strain evidence="1 2">DSM 24233</strain>
    </source>
</reference>
<evidence type="ECO:0008006" key="3">
    <source>
        <dbReference type="Google" id="ProtNLM"/>
    </source>
</evidence>